<evidence type="ECO:0000313" key="3">
    <source>
        <dbReference type="Proteomes" id="UP000278035"/>
    </source>
</evidence>
<dbReference type="RefSeq" id="WP_124731738.1">
    <property type="nucleotide sequence ID" value="NZ_CBCSKC010000013.1"/>
</dbReference>
<accession>A0A3G8LXT0</accession>
<name>A0A3G8LXT0_9GAMM</name>
<gene>
    <name evidence="2" type="ORF">EGC82_16580</name>
</gene>
<dbReference type="OrthoDB" id="6267358at2"/>
<evidence type="ECO:0000256" key="1">
    <source>
        <dbReference type="SAM" id="SignalP"/>
    </source>
</evidence>
<evidence type="ECO:0000313" key="2">
    <source>
        <dbReference type="EMBL" id="AZG74224.1"/>
    </source>
</evidence>
<organism evidence="2 3">
    <name type="scientific">Shewanella livingstonensis</name>
    <dbReference type="NCBI Taxonomy" id="150120"/>
    <lineage>
        <taxon>Bacteria</taxon>
        <taxon>Pseudomonadati</taxon>
        <taxon>Pseudomonadota</taxon>
        <taxon>Gammaproteobacteria</taxon>
        <taxon>Alteromonadales</taxon>
        <taxon>Shewanellaceae</taxon>
        <taxon>Shewanella</taxon>
    </lineage>
</organism>
<proteinExistence type="predicted"/>
<feature type="chain" id="PRO_5017959018" evidence="1">
    <location>
        <begin position="19"/>
        <end position="99"/>
    </location>
</feature>
<dbReference type="AlphaFoldDB" id="A0A3G8LXT0"/>
<protein>
    <submittedName>
        <fullName evidence="2">Uncharacterized protein</fullName>
    </submittedName>
</protein>
<sequence>MIKLIVLCLCLVSFGGISQTDEWQDYKCHITSSSIGERILFYRWKSNDVKRKEMKLSGTQFKDSITGNKYYIKEVSECLPLNGVFKLETAKNLDNQTLR</sequence>
<dbReference type="InterPro" id="IPR049848">
    <property type="entry name" value="TapY2-like"/>
</dbReference>
<keyword evidence="3" id="KW-1185">Reference proteome</keyword>
<dbReference type="KEGG" id="slj:EGC82_16580"/>
<dbReference type="NCBIfam" id="NF038109">
    <property type="entry name" value="tapY2_fam"/>
    <property type="match status" value="1"/>
</dbReference>
<keyword evidence="1" id="KW-0732">Signal</keyword>
<dbReference type="EMBL" id="CP034015">
    <property type="protein sequence ID" value="AZG74224.1"/>
    <property type="molecule type" value="Genomic_DNA"/>
</dbReference>
<dbReference type="Proteomes" id="UP000278035">
    <property type="component" value="Chromosome"/>
</dbReference>
<reference evidence="3" key="1">
    <citation type="submission" date="2018-11" db="EMBL/GenBank/DDBJ databases">
        <title>Shewanella sp. M2.</title>
        <authorList>
            <person name="Hwang Y.J."/>
            <person name="Hwang C.Y."/>
        </authorList>
    </citation>
    <scope>NUCLEOTIDE SEQUENCE [LARGE SCALE GENOMIC DNA]</scope>
    <source>
        <strain evidence="3">LMG 19866</strain>
    </source>
</reference>
<feature type="signal peptide" evidence="1">
    <location>
        <begin position="1"/>
        <end position="18"/>
    </location>
</feature>